<dbReference type="Gene3D" id="2.80.10.50">
    <property type="match status" value="1"/>
</dbReference>
<evidence type="ECO:0000313" key="7">
    <source>
        <dbReference type="Proteomes" id="UP001611383"/>
    </source>
</evidence>
<dbReference type="SUPFAM" id="SSF50370">
    <property type="entry name" value="Ricin B-like lectins"/>
    <property type="match status" value="1"/>
</dbReference>
<evidence type="ECO:0000259" key="5">
    <source>
        <dbReference type="SMART" id="SM00458"/>
    </source>
</evidence>
<dbReference type="InterPro" id="IPR035992">
    <property type="entry name" value="Ricin_B-like_lectins"/>
</dbReference>
<dbReference type="SMART" id="SM00458">
    <property type="entry name" value="RICIN"/>
    <property type="match status" value="1"/>
</dbReference>
<proteinExistence type="inferred from homology"/>
<dbReference type="PANTHER" id="PTHR22925">
    <property type="entry name" value="GLYCOSYL HYDROLASE 43 FAMILY MEMBER"/>
    <property type="match status" value="1"/>
</dbReference>
<evidence type="ECO:0000256" key="3">
    <source>
        <dbReference type="ARBA" id="ARBA00023295"/>
    </source>
</evidence>
<name>A0ABY9WLW8_9BACT</name>
<dbReference type="CDD" id="cd18822">
    <property type="entry name" value="GH43_CtGH43-like"/>
    <property type="match status" value="1"/>
</dbReference>
<feature type="domain" description="Ricin B lectin" evidence="5">
    <location>
        <begin position="367"/>
        <end position="506"/>
    </location>
</feature>
<sequence length="510" mass="56506">MKGRTYAQSTAHHRPIAVAACVGLLLILLAAGGEAVAAPVTVTNGVQFTDTAGNVVRGHDGGMIKVGKYYYWFGANPHPDNRFQYISVYRSTDLHAWEFRKHVLTETSASGVKNLQRPKVIYNSRTGQYVLFMRKENHPFPLKENRVGIATSPTVDGDYTYRGDFQPLGERSFDVSVFQDDDRDRTAYLISTTGTGDEEQQQQQQNLTIYRLTPDYLEVAAREHVFYNVKREAQTMFKRNGVYFLVTSGLTGWHPNQAKYATATSIKGPWSGMANLGDSTTYGSQPTYILPIQGSSTTSYLYMGDRHGNAWHGNINDSEHVWLPLQFPTDRSLSMRWHPQVSIDTTTGEVSGVGSGHAYEQLRAQHKDECLAVRRFTDGPLLEDEDSRGDGVGVTQRPCGTAVASNQHWQVLHLGAGYYRIVARHSHKCLTVPSSSTADNARVSQAPCGTGENQQWKITGLPEGNFQITARHSGKCLTIAYDPATEGPKAIQFTCSGTANQRWKRAGAPY</sequence>
<evidence type="ECO:0000313" key="6">
    <source>
        <dbReference type="EMBL" id="WNG43736.1"/>
    </source>
</evidence>
<dbReference type="Gene3D" id="2.115.10.20">
    <property type="entry name" value="Glycosyl hydrolase domain, family 43"/>
    <property type="match status" value="1"/>
</dbReference>
<dbReference type="EMBL" id="CP043494">
    <property type="protein sequence ID" value="WNG43736.1"/>
    <property type="molecule type" value="Genomic_DNA"/>
</dbReference>
<dbReference type="PROSITE" id="PS50231">
    <property type="entry name" value="RICIN_B_LECTIN"/>
    <property type="match status" value="1"/>
</dbReference>
<dbReference type="SUPFAM" id="SSF75005">
    <property type="entry name" value="Arabinanase/levansucrase/invertase"/>
    <property type="match status" value="1"/>
</dbReference>
<keyword evidence="3 4" id="KW-0326">Glycosidase</keyword>
<dbReference type="InterPro" id="IPR006710">
    <property type="entry name" value="Glyco_hydro_43"/>
</dbReference>
<dbReference type="Pfam" id="PF14200">
    <property type="entry name" value="RicinB_lectin_2"/>
    <property type="match status" value="1"/>
</dbReference>
<comment type="similarity">
    <text evidence="1 4">Belongs to the glycosyl hydrolase 43 family.</text>
</comment>
<dbReference type="CDD" id="cd00161">
    <property type="entry name" value="beta-trefoil_Ricin-like"/>
    <property type="match status" value="1"/>
</dbReference>
<reference evidence="6 7" key="1">
    <citation type="submission" date="2019-08" db="EMBL/GenBank/DDBJ databases">
        <title>Archangium and Cystobacter genomes.</title>
        <authorList>
            <person name="Chen I.-C.K."/>
            <person name="Wielgoss S."/>
        </authorList>
    </citation>
    <scope>NUCLEOTIDE SEQUENCE [LARGE SCALE GENOMIC DNA]</scope>
    <source>
        <strain evidence="6 7">Cbm 6</strain>
    </source>
</reference>
<dbReference type="PANTHER" id="PTHR22925:SF3">
    <property type="entry name" value="GLYCOSYL HYDROLASE FAMILY PROTEIN 43"/>
    <property type="match status" value="1"/>
</dbReference>
<keyword evidence="2 4" id="KW-0378">Hydrolase</keyword>
<dbReference type="RefSeq" id="WP_395815328.1">
    <property type="nucleotide sequence ID" value="NZ_CP043494.1"/>
</dbReference>
<keyword evidence="7" id="KW-1185">Reference proteome</keyword>
<gene>
    <name evidence="6" type="ORF">F0U60_06230</name>
</gene>
<evidence type="ECO:0000256" key="2">
    <source>
        <dbReference type="ARBA" id="ARBA00022801"/>
    </source>
</evidence>
<dbReference type="Proteomes" id="UP001611383">
    <property type="component" value="Chromosome"/>
</dbReference>
<protein>
    <submittedName>
        <fullName evidence="6">Family 43 glycosylhydrolase</fullName>
    </submittedName>
</protein>
<dbReference type="Pfam" id="PF04616">
    <property type="entry name" value="Glyco_hydro_43"/>
    <property type="match status" value="1"/>
</dbReference>
<accession>A0ABY9WLW8</accession>
<dbReference type="InterPro" id="IPR023296">
    <property type="entry name" value="Glyco_hydro_beta-prop_sf"/>
</dbReference>
<evidence type="ECO:0000256" key="1">
    <source>
        <dbReference type="ARBA" id="ARBA00009865"/>
    </source>
</evidence>
<dbReference type="InterPro" id="IPR000772">
    <property type="entry name" value="Ricin_B_lectin"/>
</dbReference>
<evidence type="ECO:0000256" key="4">
    <source>
        <dbReference type="RuleBase" id="RU361187"/>
    </source>
</evidence>
<organism evidence="6 7">
    <name type="scientific">Archangium minus</name>
    <dbReference type="NCBI Taxonomy" id="83450"/>
    <lineage>
        <taxon>Bacteria</taxon>
        <taxon>Pseudomonadati</taxon>
        <taxon>Myxococcota</taxon>
        <taxon>Myxococcia</taxon>
        <taxon>Myxococcales</taxon>
        <taxon>Cystobacterineae</taxon>
        <taxon>Archangiaceae</taxon>
        <taxon>Archangium</taxon>
    </lineage>
</organism>